<keyword evidence="2" id="KW-1185">Reference proteome</keyword>
<dbReference type="Pfam" id="PF19586">
    <property type="entry name" value="DUF6093"/>
    <property type="match status" value="1"/>
</dbReference>
<dbReference type="RefSeq" id="WP_380043930.1">
    <property type="nucleotide sequence ID" value="NZ_JBHLTC010000004.1"/>
</dbReference>
<dbReference type="InterPro" id="IPR046075">
    <property type="entry name" value="DUF6093"/>
</dbReference>
<proteinExistence type="predicted"/>
<dbReference type="EMBL" id="JBHLTC010000004">
    <property type="protein sequence ID" value="MFC0623232.1"/>
    <property type="molecule type" value="Genomic_DNA"/>
</dbReference>
<protein>
    <submittedName>
        <fullName evidence="1">DUF6093 family protein</fullName>
    </submittedName>
</protein>
<evidence type="ECO:0000313" key="1">
    <source>
        <dbReference type="EMBL" id="MFC0623232.1"/>
    </source>
</evidence>
<evidence type="ECO:0000313" key="2">
    <source>
        <dbReference type="Proteomes" id="UP001589890"/>
    </source>
</evidence>
<gene>
    <name evidence="1" type="ORF">ACFFGN_04115</name>
</gene>
<accession>A0ABV6QF15</accession>
<organism evidence="1 2">
    <name type="scientific">Kribbella deserti</name>
    <dbReference type="NCBI Taxonomy" id="1926257"/>
    <lineage>
        <taxon>Bacteria</taxon>
        <taxon>Bacillati</taxon>
        <taxon>Actinomycetota</taxon>
        <taxon>Actinomycetes</taxon>
        <taxon>Propionibacteriales</taxon>
        <taxon>Kribbellaceae</taxon>
        <taxon>Kribbella</taxon>
    </lineage>
</organism>
<dbReference type="Proteomes" id="UP001589890">
    <property type="component" value="Unassembled WGS sequence"/>
</dbReference>
<name>A0ABV6QF15_9ACTN</name>
<sequence>MPRPGTPVIPVGWSQYHRPVAELSMTARCTIDADGTGEPVWNNDTGTWDAPARVVLHTGVPCRIQQQRQPQEANASGQSVTTHDYLVPVPAEILNVEVGHELRIDSCPDDPSLVGRRLVVTDVLRGSLAWERDLICVDRLPAAGE</sequence>
<comment type="caution">
    <text evidence="1">The sequence shown here is derived from an EMBL/GenBank/DDBJ whole genome shotgun (WGS) entry which is preliminary data.</text>
</comment>
<reference evidence="1 2" key="1">
    <citation type="submission" date="2024-09" db="EMBL/GenBank/DDBJ databases">
        <authorList>
            <person name="Sun Q."/>
            <person name="Mori K."/>
        </authorList>
    </citation>
    <scope>NUCLEOTIDE SEQUENCE [LARGE SCALE GENOMIC DNA]</scope>
    <source>
        <strain evidence="1 2">CGMCC 1.15906</strain>
    </source>
</reference>